<feature type="signal peptide" evidence="4">
    <location>
        <begin position="1"/>
        <end position="22"/>
    </location>
</feature>
<feature type="chain" id="PRO_5038409702" evidence="4">
    <location>
        <begin position="23"/>
        <end position="324"/>
    </location>
</feature>
<name>A0A840Q1H2_URETH</name>
<comment type="caution">
    <text evidence="6">The sequence shown here is derived from an EMBL/GenBank/DDBJ whole genome shotgun (WGS) entry which is preliminary data.</text>
</comment>
<dbReference type="CDD" id="cd01143">
    <property type="entry name" value="YvrC"/>
    <property type="match status" value="1"/>
</dbReference>
<dbReference type="Proteomes" id="UP000557217">
    <property type="component" value="Unassembled WGS sequence"/>
</dbReference>
<dbReference type="PANTHER" id="PTHR30535">
    <property type="entry name" value="VITAMIN B12-BINDING PROTEIN"/>
    <property type="match status" value="1"/>
</dbReference>
<keyword evidence="7" id="KW-1185">Reference proteome</keyword>
<keyword evidence="2 4" id="KW-0732">Signal</keyword>
<keyword evidence="3" id="KW-0175">Coiled coil</keyword>
<dbReference type="Pfam" id="PF01497">
    <property type="entry name" value="Peripla_BP_2"/>
    <property type="match status" value="1"/>
</dbReference>
<dbReference type="SUPFAM" id="SSF53807">
    <property type="entry name" value="Helical backbone' metal receptor"/>
    <property type="match status" value="1"/>
</dbReference>
<evidence type="ECO:0000313" key="6">
    <source>
        <dbReference type="EMBL" id="MBB5150318.1"/>
    </source>
</evidence>
<dbReference type="PROSITE" id="PS50983">
    <property type="entry name" value="FE_B12_PBP"/>
    <property type="match status" value="1"/>
</dbReference>
<dbReference type="InterPro" id="IPR050902">
    <property type="entry name" value="ABC_Transporter_SBP"/>
</dbReference>
<evidence type="ECO:0000313" key="7">
    <source>
        <dbReference type="Proteomes" id="UP000557217"/>
    </source>
</evidence>
<dbReference type="GO" id="GO:0071281">
    <property type="term" value="P:cellular response to iron ion"/>
    <property type="evidence" value="ECO:0007669"/>
    <property type="project" value="TreeGrafter"/>
</dbReference>
<dbReference type="Gene3D" id="3.40.50.1980">
    <property type="entry name" value="Nitrogenase molybdenum iron protein domain"/>
    <property type="match status" value="2"/>
</dbReference>
<evidence type="ECO:0000259" key="5">
    <source>
        <dbReference type="PROSITE" id="PS50983"/>
    </source>
</evidence>
<dbReference type="InterPro" id="IPR054828">
    <property type="entry name" value="Vit_B12_bind_prot"/>
</dbReference>
<gene>
    <name evidence="6" type="ORF">HNR36_002738</name>
</gene>
<dbReference type="AlphaFoldDB" id="A0A840Q1H2"/>
<reference evidence="6 7" key="1">
    <citation type="submission" date="2020-08" db="EMBL/GenBank/DDBJ databases">
        <title>Genomic Encyclopedia of Type Strains, Phase IV (KMG-IV): sequencing the most valuable type-strain genomes for metagenomic binning, comparative biology and taxonomic classification.</title>
        <authorList>
            <person name="Goeker M."/>
        </authorList>
    </citation>
    <scope>NUCLEOTIDE SEQUENCE [LARGE SCALE GENOMIC DNA]</scope>
    <source>
        <strain evidence="6 7">DSM 10633</strain>
    </source>
</reference>
<dbReference type="EMBL" id="JACHGZ010000046">
    <property type="protein sequence ID" value="MBB5150318.1"/>
    <property type="molecule type" value="Genomic_DNA"/>
</dbReference>
<accession>A0A840Q1H2</accession>
<evidence type="ECO:0000256" key="4">
    <source>
        <dbReference type="SAM" id="SignalP"/>
    </source>
</evidence>
<proteinExistence type="inferred from homology"/>
<protein>
    <submittedName>
        <fullName evidence="6">Iron complex transport system substrate-binding protein</fullName>
    </submittedName>
</protein>
<evidence type="ECO:0000256" key="3">
    <source>
        <dbReference type="SAM" id="Coils"/>
    </source>
</evidence>
<feature type="domain" description="Fe/B12 periplasmic-binding" evidence="5">
    <location>
        <begin position="68"/>
        <end position="322"/>
    </location>
</feature>
<feature type="coiled-coil region" evidence="3">
    <location>
        <begin position="176"/>
        <end position="203"/>
    </location>
</feature>
<sequence>MLKMNRAILLALVLLLTIPFIAGCASNETNDNTQETVTKENESKNATFPVTFTDDAGREITIEEEPETIVSIQTSNTEIAFALGLGDKIIGVSDYCNYPAETENITKVGGQDINVELVLSLLPDIALVTDYHYKAHPTVLKQFEEVGIQTIVVGSATSFEDVYENIEMIGLATGTKDKALEIIADMKKRHEAIKEKAKAVVDKKRVWVEVSPEPDIFTTGKNTFMHEMLESIQAINVAGDQVGWVKMNEEEIVKLNPDVIITTYGYYIENPKEQVLARDGWQAVPAVKNGEVYDVDSDTVTRPGPRLIEGVETLAKLIYPEIFE</sequence>
<organism evidence="6 7">
    <name type="scientific">Ureibacillus thermosphaericus</name>
    <dbReference type="NCBI Taxonomy" id="51173"/>
    <lineage>
        <taxon>Bacteria</taxon>
        <taxon>Bacillati</taxon>
        <taxon>Bacillota</taxon>
        <taxon>Bacilli</taxon>
        <taxon>Bacillales</taxon>
        <taxon>Caryophanaceae</taxon>
        <taxon>Ureibacillus</taxon>
    </lineage>
</organism>
<dbReference type="InterPro" id="IPR002491">
    <property type="entry name" value="ABC_transptr_periplasmic_BD"/>
</dbReference>
<dbReference type="PROSITE" id="PS51257">
    <property type="entry name" value="PROKAR_LIPOPROTEIN"/>
    <property type="match status" value="1"/>
</dbReference>
<comment type="similarity">
    <text evidence="1">Belongs to the bacterial solute-binding protein 8 family.</text>
</comment>
<dbReference type="RefSeq" id="WP_168412781.1">
    <property type="nucleotide sequence ID" value="NZ_JAAXPW010000043.1"/>
</dbReference>
<evidence type="ECO:0000256" key="1">
    <source>
        <dbReference type="ARBA" id="ARBA00008814"/>
    </source>
</evidence>
<evidence type="ECO:0000256" key="2">
    <source>
        <dbReference type="ARBA" id="ARBA00022729"/>
    </source>
</evidence>
<dbReference type="NCBIfam" id="NF038402">
    <property type="entry name" value="TroA_like"/>
    <property type="match status" value="1"/>
</dbReference>
<dbReference type="PANTHER" id="PTHR30535:SF34">
    <property type="entry name" value="MOLYBDATE-BINDING PROTEIN MOLA"/>
    <property type="match status" value="1"/>
</dbReference>